<evidence type="ECO:0000259" key="2">
    <source>
        <dbReference type="Pfam" id="PF26079"/>
    </source>
</evidence>
<dbReference type="InterPro" id="IPR052726">
    <property type="entry name" value="Phage_Baseplate_Hub"/>
</dbReference>
<accession>A0ABW2YKC5</accession>
<comment type="caution">
    <text evidence="3">The sequence shown here is derived from an EMBL/GenBank/DDBJ whole genome shotgun (WGS) entry which is preliminary data.</text>
</comment>
<dbReference type="InterPro" id="IPR058530">
    <property type="entry name" value="Baseplate_J-like_C"/>
</dbReference>
<dbReference type="PIRSF" id="PIRSF020481">
    <property type="entry name" value="BAP"/>
    <property type="match status" value="1"/>
</dbReference>
<name>A0ABW2YKC5_9GAMM</name>
<protein>
    <submittedName>
        <fullName evidence="3">Baseplate J/gp47 family protein</fullName>
    </submittedName>
</protein>
<dbReference type="PANTHER" id="PTHR35862">
    <property type="entry name" value="FELS-2 PROPHAGE PROTEIN"/>
    <property type="match status" value="1"/>
</dbReference>
<organism evidence="3 4">
    <name type="scientific">Lysobacter brunescens</name>
    <dbReference type="NCBI Taxonomy" id="262323"/>
    <lineage>
        <taxon>Bacteria</taxon>
        <taxon>Pseudomonadati</taxon>
        <taxon>Pseudomonadota</taxon>
        <taxon>Gammaproteobacteria</taxon>
        <taxon>Lysobacterales</taxon>
        <taxon>Lysobacteraceae</taxon>
        <taxon>Lysobacter</taxon>
    </lineage>
</organism>
<feature type="domain" description="Baseplate J-like C-terminal" evidence="2">
    <location>
        <begin position="211"/>
        <end position="291"/>
    </location>
</feature>
<evidence type="ECO:0000259" key="1">
    <source>
        <dbReference type="Pfam" id="PF26078"/>
    </source>
</evidence>
<dbReference type="RefSeq" id="WP_386825265.1">
    <property type="nucleotide sequence ID" value="NZ_JBHTIF010000003.1"/>
</dbReference>
<gene>
    <name evidence="3" type="ORF">ACFQ0E_15305</name>
</gene>
<dbReference type="EMBL" id="JBHTIF010000003">
    <property type="protein sequence ID" value="MFD0726964.1"/>
    <property type="molecule type" value="Genomic_DNA"/>
</dbReference>
<dbReference type="Pfam" id="PF26078">
    <property type="entry name" value="Baseplate_J_M"/>
    <property type="match status" value="1"/>
</dbReference>
<dbReference type="InterPro" id="IPR014507">
    <property type="entry name" value="Baseplate_assembly_J_pred"/>
</dbReference>
<dbReference type="Pfam" id="PF26079">
    <property type="entry name" value="Baseplate_J_C"/>
    <property type="match status" value="1"/>
</dbReference>
<evidence type="ECO:0000313" key="3">
    <source>
        <dbReference type="EMBL" id="MFD0726964.1"/>
    </source>
</evidence>
<dbReference type="Proteomes" id="UP001597110">
    <property type="component" value="Unassembled WGS sequence"/>
</dbReference>
<keyword evidence="4" id="KW-1185">Reference proteome</keyword>
<feature type="domain" description="Baseplate J-like central" evidence="1">
    <location>
        <begin position="133"/>
        <end position="203"/>
    </location>
</feature>
<proteinExistence type="predicted"/>
<dbReference type="InterPro" id="IPR058531">
    <property type="entry name" value="Baseplate_J_M"/>
</dbReference>
<dbReference type="PANTHER" id="PTHR35862:SF1">
    <property type="entry name" value="FELS-2 PROPHAGE PROTEIN"/>
    <property type="match status" value="1"/>
</dbReference>
<reference evidence="4" key="1">
    <citation type="journal article" date="2019" name="Int. J. Syst. Evol. Microbiol.">
        <title>The Global Catalogue of Microorganisms (GCM) 10K type strain sequencing project: providing services to taxonomists for standard genome sequencing and annotation.</title>
        <authorList>
            <consortium name="The Broad Institute Genomics Platform"/>
            <consortium name="The Broad Institute Genome Sequencing Center for Infectious Disease"/>
            <person name="Wu L."/>
            <person name="Ma J."/>
        </authorList>
    </citation>
    <scope>NUCLEOTIDE SEQUENCE [LARGE SCALE GENOMIC DNA]</scope>
    <source>
        <strain evidence="4">CCUG 55585</strain>
    </source>
</reference>
<evidence type="ECO:0000313" key="4">
    <source>
        <dbReference type="Proteomes" id="UP001597110"/>
    </source>
</evidence>
<sequence>MTEFTAIDVSRLPAPAAVEVLDFEVILADMVATLTNPDVFPQFSAITESDPAYKVLIVCAYREMVLRQRINDATRQNMLAFATGSNLDHLAANLLITRKVLVPADPETNTPAVMESDAELRRRVQLAPESYTTAGSAGSYVFHALGAHPDILDASVDSPEPGEVVVTILSRVGDGVPSTAARDAVVARLSGDTVRPLTDLVTVNNVTVVDYAIEAEIYTFEGPDSALVIAAAQANAEATRDALKRIARDIPLSAIYAALHVEGVSRVVLITPASSITIGPGEVGHCTVIELIHGGIDA</sequence>